<dbReference type="InterPro" id="IPR012910">
    <property type="entry name" value="Plug_dom"/>
</dbReference>
<dbReference type="InterPro" id="IPR036942">
    <property type="entry name" value="Beta-barrel_TonB_sf"/>
</dbReference>
<dbReference type="PANTHER" id="PTHR30069:SF53">
    <property type="entry name" value="COLICIN I RECEPTOR-RELATED"/>
    <property type="match status" value="1"/>
</dbReference>
<accession>A0A512NC28</accession>
<keyword evidence="7 11" id="KW-0798">TonB box</keyword>
<name>A0A512NC28_9HYPH</name>
<keyword evidence="5 12" id="KW-0732">Signal</keyword>
<evidence type="ECO:0000313" key="16">
    <source>
        <dbReference type="Proteomes" id="UP000321058"/>
    </source>
</evidence>
<evidence type="ECO:0000259" key="14">
    <source>
        <dbReference type="Pfam" id="PF07715"/>
    </source>
</evidence>
<feature type="signal peptide" evidence="12">
    <location>
        <begin position="1"/>
        <end position="21"/>
    </location>
</feature>
<dbReference type="InterPro" id="IPR000531">
    <property type="entry name" value="Beta-barrel_TonB"/>
</dbReference>
<sequence length="640" mass="70988">MTPFRRFLLVLSLLSPVSALAQTEPAGTLPTTVVTADRFPTDPDKVTSSYTIVPQEEMQRRQLRTAGEVLKTVPGISVQQSGGPGTQTSVFVRGSNSNHVLVLIDGVTVNDPSTPNGAPDFAHFLTENLEKIEIVRGPMSTMYGSQAIGGVINMVTKAGKGPMNGQAFTELGTRLWSNSGAYVRGSEGRFNYNLTFAGTFTPNDTPVPARFTPNGGYVDIDPYRNLTFAARLGFEINDNTQFNWFGRYIDTKLNYDQVGQEDPNANGYTSQFYTRGEIEGNYFNGRWKPVVGVNYSTITRHDLDYASPQVPFPFTVDALFNGRRLQGDFKNLVTITDQVEVIAGLDYDRQWAYSNTLSSVAPGTLAALAWGTMSQTGLYGQLRLNPFEGFNLNVGGRVDFNDIYGSVGTWRAGASYLWAPTNTKVKASYGTAFKAPSLFELFGTGAFCGGNRNIQPEYSRGYEVGVEQGIFDRKVKAGITYFFNTYSNLIQCPPPFTTLQNVANAQSEGFESFVQISPLKWFDLYFDYTFTIARNVDANQPLVRRPQDIFNIRAEVRPWENTLFGVGVLQVSNRTDFNATTGAIMNPSPYTLLRFTAQYDVIPAVQLFARAENVLNRVYEEPEGFQAPYFQAFFGVKARF</sequence>
<evidence type="ECO:0000256" key="11">
    <source>
        <dbReference type="RuleBase" id="RU003357"/>
    </source>
</evidence>
<dbReference type="Proteomes" id="UP000321058">
    <property type="component" value="Unassembled WGS sequence"/>
</dbReference>
<dbReference type="EMBL" id="BKAJ01000066">
    <property type="protein sequence ID" value="GEP56494.1"/>
    <property type="molecule type" value="Genomic_DNA"/>
</dbReference>
<evidence type="ECO:0000256" key="7">
    <source>
        <dbReference type="ARBA" id="ARBA00023077"/>
    </source>
</evidence>
<dbReference type="Pfam" id="PF07715">
    <property type="entry name" value="Plug"/>
    <property type="match status" value="1"/>
</dbReference>
<evidence type="ECO:0000256" key="1">
    <source>
        <dbReference type="ARBA" id="ARBA00004571"/>
    </source>
</evidence>
<keyword evidence="6" id="KW-0406">Ion transport</keyword>
<feature type="chain" id="PRO_5022014731" evidence="12">
    <location>
        <begin position="22"/>
        <end position="640"/>
    </location>
</feature>
<evidence type="ECO:0000256" key="2">
    <source>
        <dbReference type="ARBA" id="ARBA00022448"/>
    </source>
</evidence>
<dbReference type="GO" id="GO:0009279">
    <property type="term" value="C:cell outer membrane"/>
    <property type="evidence" value="ECO:0007669"/>
    <property type="project" value="UniProtKB-SubCell"/>
</dbReference>
<comment type="similarity">
    <text evidence="10 11">Belongs to the TonB-dependent receptor family.</text>
</comment>
<dbReference type="PANTHER" id="PTHR30069">
    <property type="entry name" value="TONB-DEPENDENT OUTER MEMBRANE RECEPTOR"/>
    <property type="match status" value="1"/>
</dbReference>
<dbReference type="SUPFAM" id="SSF56935">
    <property type="entry name" value="Porins"/>
    <property type="match status" value="1"/>
</dbReference>
<dbReference type="InterPro" id="IPR037066">
    <property type="entry name" value="Plug_dom_sf"/>
</dbReference>
<keyword evidence="16" id="KW-1185">Reference proteome</keyword>
<keyword evidence="4 10" id="KW-0812">Transmembrane</keyword>
<dbReference type="CDD" id="cd01347">
    <property type="entry name" value="ligand_gated_channel"/>
    <property type="match status" value="1"/>
</dbReference>
<feature type="domain" description="TonB-dependent receptor-like beta-barrel" evidence="13">
    <location>
        <begin position="187"/>
        <end position="614"/>
    </location>
</feature>
<evidence type="ECO:0000259" key="13">
    <source>
        <dbReference type="Pfam" id="PF00593"/>
    </source>
</evidence>
<dbReference type="Gene3D" id="2.40.170.20">
    <property type="entry name" value="TonB-dependent receptor, beta-barrel domain"/>
    <property type="match status" value="1"/>
</dbReference>
<keyword evidence="15" id="KW-0675">Receptor</keyword>
<keyword evidence="2 10" id="KW-0813">Transport</keyword>
<keyword evidence="3 10" id="KW-1134">Transmembrane beta strand</keyword>
<evidence type="ECO:0000256" key="12">
    <source>
        <dbReference type="SAM" id="SignalP"/>
    </source>
</evidence>
<comment type="caution">
    <text evidence="15">The sequence shown here is derived from an EMBL/GenBank/DDBJ whole genome shotgun (WGS) entry which is preliminary data.</text>
</comment>
<dbReference type="Pfam" id="PF00593">
    <property type="entry name" value="TonB_dep_Rec_b-barrel"/>
    <property type="match status" value="1"/>
</dbReference>
<reference evidence="15 16" key="1">
    <citation type="submission" date="2019-07" db="EMBL/GenBank/DDBJ databases">
        <title>Whole genome shotgun sequence of Reyranella soli NBRC 108950.</title>
        <authorList>
            <person name="Hosoyama A."/>
            <person name="Uohara A."/>
            <person name="Ohji S."/>
            <person name="Ichikawa N."/>
        </authorList>
    </citation>
    <scope>NUCLEOTIDE SEQUENCE [LARGE SCALE GENOMIC DNA]</scope>
    <source>
        <strain evidence="15 16">NBRC 108950</strain>
    </source>
</reference>
<protein>
    <submittedName>
        <fullName evidence="15">TonB-dependent receptor</fullName>
    </submittedName>
</protein>
<feature type="domain" description="TonB-dependent receptor plug" evidence="14">
    <location>
        <begin position="44"/>
        <end position="151"/>
    </location>
</feature>
<organism evidence="15 16">
    <name type="scientific">Reyranella soli</name>
    <dbReference type="NCBI Taxonomy" id="1230389"/>
    <lineage>
        <taxon>Bacteria</taxon>
        <taxon>Pseudomonadati</taxon>
        <taxon>Pseudomonadota</taxon>
        <taxon>Alphaproteobacteria</taxon>
        <taxon>Hyphomicrobiales</taxon>
        <taxon>Reyranellaceae</taxon>
        <taxon>Reyranella</taxon>
    </lineage>
</organism>
<comment type="subcellular location">
    <subcellularLocation>
        <location evidence="1 10">Cell outer membrane</location>
        <topology evidence="1 10">Multi-pass membrane protein</topology>
    </subcellularLocation>
</comment>
<dbReference type="PROSITE" id="PS52016">
    <property type="entry name" value="TONB_DEPENDENT_REC_3"/>
    <property type="match status" value="1"/>
</dbReference>
<keyword evidence="8 10" id="KW-0472">Membrane</keyword>
<evidence type="ECO:0000313" key="15">
    <source>
        <dbReference type="EMBL" id="GEP56494.1"/>
    </source>
</evidence>
<gene>
    <name evidence="15" type="ORF">RSO01_36600</name>
</gene>
<evidence type="ECO:0000256" key="9">
    <source>
        <dbReference type="ARBA" id="ARBA00023237"/>
    </source>
</evidence>
<dbReference type="InterPro" id="IPR039426">
    <property type="entry name" value="TonB-dep_rcpt-like"/>
</dbReference>
<evidence type="ECO:0000256" key="6">
    <source>
        <dbReference type="ARBA" id="ARBA00023065"/>
    </source>
</evidence>
<dbReference type="GO" id="GO:0006811">
    <property type="term" value="P:monoatomic ion transport"/>
    <property type="evidence" value="ECO:0007669"/>
    <property type="project" value="UniProtKB-KW"/>
</dbReference>
<dbReference type="Gene3D" id="2.170.130.10">
    <property type="entry name" value="TonB-dependent receptor, plug domain"/>
    <property type="match status" value="1"/>
</dbReference>
<evidence type="ECO:0000256" key="3">
    <source>
        <dbReference type="ARBA" id="ARBA00022452"/>
    </source>
</evidence>
<evidence type="ECO:0000256" key="8">
    <source>
        <dbReference type="ARBA" id="ARBA00023136"/>
    </source>
</evidence>
<dbReference type="AlphaFoldDB" id="A0A512NC28"/>
<evidence type="ECO:0000256" key="5">
    <source>
        <dbReference type="ARBA" id="ARBA00022729"/>
    </source>
</evidence>
<evidence type="ECO:0000256" key="4">
    <source>
        <dbReference type="ARBA" id="ARBA00022692"/>
    </source>
</evidence>
<dbReference type="GO" id="GO:0015889">
    <property type="term" value="P:cobalamin transport"/>
    <property type="evidence" value="ECO:0007669"/>
    <property type="project" value="TreeGrafter"/>
</dbReference>
<proteinExistence type="inferred from homology"/>
<keyword evidence="9 10" id="KW-0998">Cell outer membrane</keyword>
<evidence type="ECO:0000256" key="10">
    <source>
        <dbReference type="PROSITE-ProRule" id="PRU01360"/>
    </source>
</evidence>